<sequence length="318" mass="36863">MVFGWCFGGSNMEEPQSEYDELPYGLKWRMHFGKLEQDPHTGNDIMRLSNNRLVQTHCESTEYQALRLVDKHTSIPAYRVIAVYNRPEGKVVEYEGIPGTSLDTCWKDLSIDKKRRIISDLGRFTDQLRKITAPKHFVIGDSTMGAARDTRFGPGMVGPFYTLDAFHDFLRRGHRPQEFRGDYVEKVHEHRPKSDKPYELKFSHANLSPRNILIDDSGRVCALIGWESAGWYPEYWEYVQMCQNIDPNSLASEEWLSMMKGVMTKYDEELECDRALRTRFRSEDYARPRSVRPMSPSPSVLADEQRETDDKNTENTSG</sequence>
<gene>
    <name evidence="3" type="ORF">LTR05_008489</name>
</gene>
<dbReference type="PANTHER" id="PTHR21310">
    <property type="entry name" value="AMINOGLYCOSIDE PHOSPHOTRANSFERASE-RELATED-RELATED"/>
    <property type="match status" value="1"/>
</dbReference>
<comment type="caution">
    <text evidence="3">The sequence shown here is derived from an EMBL/GenBank/DDBJ whole genome shotgun (WGS) entry which is preliminary data.</text>
</comment>
<feature type="domain" description="Aminoglycoside phosphotransferase" evidence="2">
    <location>
        <begin position="62"/>
        <end position="246"/>
    </location>
</feature>
<accession>A0AAN7ST77</accession>
<organism evidence="3 4">
    <name type="scientific">Lithohypha guttulata</name>
    <dbReference type="NCBI Taxonomy" id="1690604"/>
    <lineage>
        <taxon>Eukaryota</taxon>
        <taxon>Fungi</taxon>
        <taxon>Dikarya</taxon>
        <taxon>Ascomycota</taxon>
        <taxon>Pezizomycotina</taxon>
        <taxon>Eurotiomycetes</taxon>
        <taxon>Chaetothyriomycetidae</taxon>
        <taxon>Chaetothyriales</taxon>
        <taxon>Trichomeriaceae</taxon>
        <taxon>Lithohypha</taxon>
    </lineage>
</organism>
<evidence type="ECO:0000259" key="2">
    <source>
        <dbReference type="Pfam" id="PF01636"/>
    </source>
</evidence>
<evidence type="ECO:0000313" key="3">
    <source>
        <dbReference type="EMBL" id="KAK5080546.1"/>
    </source>
</evidence>
<dbReference type="InterPro" id="IPR002575">
    <property type="entry name" value="Aminoglycoside_PTrfase"/>
</dbReference>
<dbReference type="AlphaFoldDB" id="A0AAN7ST77"/>
<dbReference type="EMBL" id="JAVRRJ010000013">
    <property type="protein sequence ID" value="KAK5080546.1"/>
    <property type="molecule type" value="Genomic_DNA"/>
</dbReference>
<dbReference type="PANTHER" id="PTHR21310:SF15">
    <property type="entry name" value="AMINOGLYCOSIDE PHOSPHOTRANSFERASE DOMAIN-CONTAINING PROTEIN"/>
    <property type="match status" value="1"/>
</dbReference>
<name>A0AAN7ST77_9EURO</name>
<dbReference type="Gene3D" id="3.90.1200.10">
    <property type="match status" value="1"/>
</dbReference>
<dbReference type="SUPFAM" id="SSF56112">
    <property type="entry name" value="Protein kinase-like (PK-like)"/>
    <property type="match status" value="1"/>
</dbReference>
<feature type="region of interest" description="Disordered" evidence="1">
    <location>
        <begin position="286"/>
        <end position="318"/>
    </location>
</feature>
<evidence type="ECO:0000256" key="1">
    <source>
        <dbReference type="SAM" id="MobiDB-lite"/>
    </source>
</evidence>
<feature type="compositionally biased region" description="Low complexity" evidence="1">
    <location>
        <begin position="291"/>
        <end position="300"/>
    </location>
</feature>
<dbReference type="InterPro" id="IPR051678">
    <property type="entry name" value="AGP_Transferase"/>
</dbReference>
<dbReference type="Proteomes" id="UP001309876">
    <property type="component" value="Unassembled WGS sequence"/>
</dbReference>
<dbReference type="InterPro" id="IPR011009">
    <property type="entry name" value="Kinase-like_dom_sf"/>
</dbReference>
<evidence type="ECO:0000313" key="4">
    <source>
        <dbReference type="Proteomes" id="UP001309876"/>
    </source>
</evidence>
<keyword evidence="4" id="KW-1185">Reference proteome</keyword>
<dbReference type="Pfam" id="PF01636">
    <property type="entry name" value="APH"/>
    <property type="match status" value="1"/>
</dbReference>
<protein>
    <recommendedName>
        <fullName evidence="2">Aminoglycoside phosphotransferase domain-containing protein</fullName>
    </recommendedName>
</protein>
<reference evidence="3 4" key="1">
    <citation type="submission" date="2023-08" db="EMBL/GenBank/DDBJ databases">
        <title>Black Yeasts Isolated from many extreme environments.</title>
        <authorList>
            <person name="Coleine C."/>
            <person name="Stajich J.E."/>
            <person name="Selbmann L."/>
        </authorList>
    </citation>
    <scope>NUCLEOTIDE SEQUENCE [LARGE SCALE GENOMIC DNA]</scope>
    <source>
        <strain evidence="3 4">CCFEE 5910</strain>
    </source>
</reference>
<feature type="compositionally biased region" description="Basic and acidic residues" evidence="1">
    <location>
        <begin position="303"/>
        <end position="318"/>
    </location>
</feature>
<dbReference type="CDD" id="cd05120">
    <property type="entry name" value="APH_ChoK_like"/>
    <property type="match status" value="1"/>
</dbReference>
<proteinExistence type="predicted"/>